<dbReference type="InterPro" id="IPR012902">
    <property type="entry name" value="N_methyl_site"/>
</dbReference>
<reference evidence="2" key="1">
    <citation type="submission" date="2021-02" db="EMBL/GenBank/DDBJ databases">
        <title>Genome-Resolved Metagenomics of a Microbial Community Performing Photosynthetic Biological Nutrient Removal.</title>
        <authorList>
            <person name="Mcdaniel E.A."/>
        </authorList>
    </citation>
    <scope>NUCLEOTIDE SEQUENCE</scope>
    <source>
        <strain evidence="2">UWPOB_OBS1</strain>
    </source>
</reference>
<name>A0A8J7TMZ6_9BACT</name>
<evidence type="ECO:0000256" key="1">
    <source>
        <dbReference type="SAM" id="Phobius"/>
    </source>
</evidence>
<keyword evidence="1" id="KW-0472">Membrane</keyword>
<dbReference type="Pfam" id="PF07963">
    <property type="entry name" value="N_methyl"/>
    <property type="match status" value="1"/>
</dbReference>
<dbReference type="AlphaFoldDB" id="A0A8J7TMZ6"/>
<comment type="caution">
    <text evidence="2">The sequence shown here is derived from an EMBL/GenBank/DDBJ whole genome shotgun (WGS) entry which is preliminary data.</text>
</comment>
<accession>A0A8J7TMZ6</accession>
<evidence type="ECO:0000313" key="2">
    <source>
        <dbReference type="EMBL" id="MBN8660508.1"/>
    </source>
</evidence>
<evidence type="ECO:0000313" key="3">
    <source>
        <dbReference type="Proteomes" id="UP000664277"/>
    </source>
</evidence>
<protein>
    <submittedName>
        <fullName evidence="2">Prepilin-type N-terminal cleavage/methylation domain-containing protein</fullName>
    </submittedName>
</protein>
<keyword evidence="1" id="KW-0812">Transmembrane</keyword>
<sequence>MKKTNSLKGSRVLSFSRKAKGVSIVELLVSVAIMGIAIAGISELLWANTAWLTSLHNKFDSFYAAKSFCNRVERDLNQSLCVVKDSTSDNLNLQVAPESSFDKNGFLTSVKTKVYWVEPDTEVGYENSYIVKTADSKLAPSTVVLRGLIGPKSLTDSKPRLFQYIDKDGNATDLATESTTMVHMNLEIRRNEFGKSAAQNDKSGIVFRYEVLLRNANLHRL</sequence>
<feature type="transmembrane region" description="Helical" evidence="1">
    <location>
        <begin position="21"/>
        <end position="46"/>
    </location>
</feature>
<dbReference type="Proteomes" id="UP000664277">
    <property type="component" value="Unassembled WGS sequence"/>
</dbReference>
<keyword evidence="1" id="KW-1133">Transmembrane helix</keyword>
<proteinExistence type="predicted"/>
<organism evidence="2 3">
    <name type="scientific">Candidatus Obscuribacter phosphatis</name>
    <dbReference type="NCBI Taxonomy" id="1906157"/>
    <lineage>
        <taxon>Bacteria</taxon>
        <taxon>Bacillati</taxon>
        <taxon>Candidatus Melainabacteria</taxon>
        <taxon>Candidatus Obscuribacterales</taxon>
        <taxon>Candidatus Obscuribacteraceae</taxon>
        <taxon>Candidatus Obscuribacter</taxon>
    </lineage>
</organism>
<gene>
    <name evidence="2" type="ORF">J0M35_09115</name>
</gene>
<dbReference type="EMBL" id="JAFLCK010000011">
    <property type="protein sequence ID" value="MBN8660508.1"/>
    <property type="molecule type" value="Genomic_DNA"/>
</dbReference>